<dbReference type="EMBL" id="QKYT01000208">
    <property type="protein sequence ID" value="RIA89718.1"/>
    <property type="molecule type" value="Genomic_DNA"/>
</dbReference>
<gene>
    <name evidence="2" type="ORF">C1645_738418</name>
</gene>
<protein>
    <submittedName>
        <fullName evidence="2">Uncharacterized protein</fullName>
    </submittedName>
</protein>
<evidence type="ECO:0000313" key="3">
    <source>
        <dbReference type="Proteomes" id="UP000265703"/>
    </source>
</evidence>
<organism evidence="2 3">
    <name type="scientific">Glomus cerebriforme</name>
    <dbReference type="NCBI Taxonomy" id="658196"/>
    <lineage>
        <taxon>Eukaryota</taxon>
        <taxon>Fungi</taxon>
        <taxon>Fungi incertae sedis</taxon>
        <taxon>Mucoromycota</taxon>
        <taxon>Glomeromycotina</taxon>
        <taxon>Glomeromycetes</taxon>
        <taxon>Glomerales</taxon>
        <taxon>Glomeraceae</taxon>
        <taxon>Glomus</taxon>
    </lineage>
</organism>
<evidence type="ECO:0000313" key="2">
    <source>
        <dbReference type="EMBL" id="RIA89718.1"/>
    </source>
</evidence>
<dbReference type="Proteomes" id="UP000265703">
    <property type="component" value="Unassembled WGS sequence"/>
</dbReference>
<feature type="region of interest" description="Disordered" evidence="1">
    <location>
        <begin position="1"/>
        <end position="46"/>
    </location>
</feature>
<accession>A0A397SUS9</accession>
<dbReference type="AlphaFoldDB" id="A0A397SUS9"/>
<reference evidence="2 3" key="1">
    <citation type="submission" date="2018-06" db="EMBL/GenBank/DDBJ databases">
        <title>Comparative genomics reveals the genomic features of Rhizophagus irregularis, R. cerebriforme, R. diaphanum and Gigaspora rosea, and their symbiotic lifestyle signature.</title>
        <authorList>
            <person name="Morin E."/>
            <person name="San Clemente H."/>
            <person name="Chen E.C.H."/>
            <person name="De La Providencia I."/>
            <person name="Hainaut M."/>
            <person name="Kuo A."/>
            <person name="Kohler A."/>
            <person name="Murat C."/>
            <person name="Tang N."/>
            <person name="Roy S."/>
            <person name="Loubradou J."/>
            <person name="Henrissat B."/>
            <person name="Grigoriev I.V."/>
            <person name="Corradi N."/>
            <person name="Roux C."/>
            <person name="Martin F.M."/>
        </authorList>
    </citation>
    <scope>NUCLEOTIDE SEQUENCE [LARGE SCALE GENOMIC DNA]</scope>
    <source>
        <strain evidence="2 3">DAOM 227022</strain>
    </source>
</reference>
<proteinExistence type="predicted"/>
<sequence>MKKQNLNSGSFAAFKFNNSSSSATPTSNDQSEHNIAHEFGPSTSTSHSTILPVLLTAQTTSGPVHVKVSMPSGLHGDNPEVVMQDQDDDLLNQDDHVNPTPISLSPSIKDCYCCV</sequence>
<comment type="caution">
    <text evidence="2">The sequence shown here is derived from an EMBL/GenBank/DDBJ whole genome shotgun (WGS) entry which is preliminary data.</text>
</comment>
<evidence type="ECO:0000256" key="1">
    <source>
        <dbReference type="SAM" id="MobiDB-lite"/>
    </source>
</evidence>
<name>A0A397SUS9_9GLOM</name>
<keyword evidence="3" id="KW-1185">Reference proteome</keyword>
<feature type="compositionally biased region" description="Low complexity" evidence="1">
    <location>
        <begin position="7"/>
        <end position="29"/>
    </location>
</feature>